<dbReference type="PROSITE" id="PS00061">
    <property type="entry name" value="ADH_SHORT"/>
    <property type="match status" value="1"/>
</dbReference>
<organism evidence="3 4">
    <name type="scientific">Leucobacter exalbidus</name>
    <dbReference type="NCBI Taxonomy" id="662960"/>
    <lineage>
        <taxon>Bacteria</taxon>
        <taxon>Bacillati</taxon>
        <taxon>Actinomycetota</taxon>
        <taxon>Actinomycetes</taxon>
        <taxon>Micrococcales</taxon>
        <taxon>Microbacteriaceae</taxon>
        <taxon>Leucobacter</taxon>
    </lineage>
</organism>
<name>A0A940PUQ6_9MICO</name>
<evidence type="ECO:0000256" key="2">
    <source>
        <dbReference type="ARBA" id="ARBA00023002"/>
    </source>
</evidence>
<dbReference type="AlphaFoldDB" id="A0A940PUQ6"/>
<keyword evidence="4" id="KW-1185">Reference proteome</keyword>
<keyword evidence="2" id="KW-0560">Oxidoreductase</keyword>
<dbReference type="InterPro" id="IPR002347">
    <property type="entry name" value="SDR_fam"/>
</dbReference>
<dbReference type="InterPro" id="IPR036291">
    <property type="entry name" value="NAD(P)-bd_dom_sf"/>
</dbReference>
<dbReference type="GO" id="GO:0016491">
    <property type="term" value="F:oxidoreductase activity"/>
    <property type="evidence" value="ECO:0007669"/>
    <property type="project" value="UniProtKB-KW"/>
</dbReference>
<sequence>MTGAGSGIGKAIATKFVAEGAHVIVTDISGAEVDAAAELGAQHRRVDVSDERSVRELEEWIRAEHGGLDILANNAGIPGGQARIHEYPIAEWDKVFAVNSRGMFLVLAAGLRLMLESGGGSVVNTASLAGLRATPLTSGYVASKGAVVQLTKAAALEYAKDGIRVNAIAPGVVNTAILQAWDEDNLRRILDSVPMGRGGEPEELANVVAFLASDEASFVNGQVWAADGGRTAR</sequence>
<dbReference type="PANTHER" id="PTHR24321">
    <property type="entry name" value="DEHYDROGENASES, SHORT CHAIN"/>
    <property type="match status" value="1"/>
</dbReference>
<evidence type="ECO:0000313" key="4">
    <source>
        <dbReference type="Proteomes" id="UP000675163"/>
    </source>
</evidence>
<reference evidence="3" key="1">
    <citation type="submission" date="2021-02" db="EMBL/GenBank/DDBJ databases">
        <title>Sequencing the genomes of 1000 actinobacteria strains.</title>
        <authorList>
            <person name="Klenk H.-P."/>
        </authorList>
    </citation>
    <scope>NUCLEOTIDE SEQUENCE</scope>
    <source>
        <strain evidence="3">DSM 22850</strain>
    </source>
</reference>
<dbReference type="PANTHER" id="PTHR24321:SF14">
    <property type="entry name" value="SHORT-CHAIN TYPE DEHYDROGENASE_REDUCTASE BLR2146-RELATED"/>
    <property type="match status" value="1"/>
</dbReference>
<dbReference type="Pfam" id="PF13561">
    <property type="entry name" value="adh_short_C2"/>
    <property type="match status" value="1"/>
</dbReference>
<dbReference type="InterPro" id="IPR020904">
    <property type="entry name" value="Sc_DH/Rdtase_CS"/>
</dbReference>
<dbReference type="PRINTS" id="PR00081">
    <property type="entry name" value="GDHRDH"/>
</dbReference>
<dbReference type="PRINTS" id="PR00080">
    <property type="entry name" value="SDRFAMILY"/>
</dbReference>
<dbReference type="NCBIfam" id="NF005559">
    <property type="entry name" value="PRK07231.1"/>
    <property type="match status" value="1"/>
</dbReference>
<gene>
    <name evidence="3" type="ORF">JOF28_002544</name>
</gene>
<dbReference type="Proteomes" id="UP000675163">
    <property type="component" value="Unassembled WGS sequence"/>
</dbReference>
<protein>
    <submittedName>
        <fullName evidence="3">NAD(P)-dependent dehydrogenase (Short-subunit alcohol dehydrogenase family)</fullName>
    </submittedName>
</protein>
<dbReference type="Gene3D" id="3.40.50.720">
    <property type="entry name" value="NAD(P)-binding Rossmann-like Domain"/>
    <property type="match status" value="1"/>
</dbReference>
<comment type="caution">
    <text evidence="3">The sequence shown here is derived from an EMBL/GenBank/DDBJ whole genome shotgun (WGS) entry which is preliminary data.</text>
</comment>
<dbReference type="EMBL" id="JAFIDA010000001">
    <property type="protein sequence ID" value="MBP1327312.1"/>
    <property type="molecule type" value="Genomic_DNA"/>
</dbReference>
<dbReference type="FunFam" id="3.40.50.720:FF:000084">
    <property type="entry name" value="Short-chain dehydrogenase reductase"/>
    <property type="match status" value="1"/>
</dbReference>
<dbReference type="CDD" id="cd05233">
    <property type="entry name" value="SDR_c"/>
    <property type="match status" value="1"/>
</dbReference>
<accession>A0A940PUQ6</accession>
<evidence type="ECO:0000313" key="3">
    <source>
        <dbReference type="EMBL" id="MBP1327312.1"/>
    </source>
</evidence>
<evidence type="ECO:0000256" key="1">
    <source>
        <dbReference type="ARBA" id="ARBA00006484"/>
    </source>
</evidence>
<dbReference type="SUPFAM" id="SSF51735">
    <property type="entry name" value="NAD(P)-binding Rossmann-fold domains"/>
    <property type="match status" value="1"/>
</dbReference>
<proteinExistence type="inferred from homology"/>
<comment type="similarity">
    <text evidence="1">Belongs to the short-chain dehydrogenases/reductases (SDR) family.</text>
</comment>